<feature type="modified residue" description="Phosphohistidine; by HPr" evidence="1">
    <location>
        <position position="61"/>
    </location>
</feature>
<evidence type="ECO:0000313" key="3">
    <source>
        <dbReference type="Proteomes" id="UP000001702"/>
    </source>
</evidence>
<dbReference type="Pfam" id="PF03829">
    <property type="entry name" value="PTSIIA_gutA"/>
    <property type="match status" value="1"/>
</dbReference>
<dbReference type="PANTHER" id="PTHR40398">
    <property type="entry name" value="PTS SYSTEM GLUCITOL/SORBITOL-SPECIFIC EIIA COMPONENT"/>
    <property type="match status" value="1"/>
</dbReference>
<evidence type="ECO:0000313" key="2">
    <source>
        <dbReference type="EMBL" id="ADD76003.1"/>
    </source>
</evidence>
<dbReference type="eggNOG" id="COG3731">
    <property type="taxonomic scope" value="Bacteria"/>
</dbReference>
<dbReference type="STRING" id="706191.PANA_0836"/>
<dbReference type="SUPFAM" id="SSF141530">
    <property type="entry name" value="PTSIIA/GutA-like"/>
    <property type="match status" value="1"/>
</dbReference>
<dbReference type="KEGG" id="pam:PANA_0836"/>
<dbReference type="PROSITE" id="PS51097">
    <property type="entry name" value="PTS_EIIA_TYPE_5"/>
    <property type="match status" value="1"/>
</dbReference>
<dbReference type="Gene3D" id="2.40.33.40">
    <property type="entry name" value="Phosphotransferase system, glucitol/sorbitol-specific IIA component"/>
    <property type="match status" value="1"/>
</dbReference>
<dbReference type="InterPro" id="IPR004716">
    <property type="entry name" value="PTS_IIA_glucitol/sorbitol-sp"/>
</dbReference>
<gene>
    <name evidence="2" type="primary">srlB</name>
    <name evidence="2" type="ordered locus">PANA_0836</name>
</gene>
<dbReference type="PANTHER" id="PTHR40398:SF1">
    <property type="entry name" value="PTS SYSTEM GLUCITOL_SORBITOL-SPECIFIC EIIA COMPONENT"/>
    <property type="match status" value="1"/>
</dbReference>
<organism evidence="2 3">
    <name type="scientific">Pantoea ananatis (strain LMG 20103)</name>
    <dbReference type="NCBI Taxonomy" id="706191"/>
    <lineage>
        <taxon>Bacteria</taxon>
        <taxon>Pseudomonadati</taxon>
        <taxon>Pseudomonadota</taxon>
        <taxon>Gammaproteobacteria</taxon>
        <taxon>Enterobacterales</taxon>
        <taxon>Erwiniaceae</taxon>
        <taxon>Pantoea</taxon>
    </lineage>
</organism>
<keyword evidence="3" id="KW-1185">Reference proteome</keyword>
<dbReference type="HOGENOM" id="CLU_138435_2_1_6"/>
<dbReference type="EMBL" id="CP001875">
    <property type="protein sequence ID" value="ADD76003.1"/>
    <property type="molecule type" value="Genomic_DNA"/>
</dbReference>
<dbReference type="Proteomes" id="UP000001702">
    <property type="component" value="Chromosome"/>
</dbReference>
<dbReference type="GO" id="GO:0005737">
    <property type="term" value="C:cytoplasm"/>
    <property type="evidence" value="ECO:0007669"/>
    <property type="project" value="InterPro"/>
</dbReference>
<protein>
    <submittedName>
        <fullName evidence="2">SrlB</fullName>
    </submittedName>
</protein>
<dbReference type="GO" id="GO:0008982">
    <property type="term" value="F:protein-N(PI)-phosphohistidine-sugar phosphotransferase activity"/>
    <property type="evidence" value="ECO:0007669"/>
    <property type="project" value="InterPro"/>
</dbReference>
<evidence type="ECO:0000256" key="1">
    <source>
        <dbReference type="PROSITE-ProRule" id="PRU00420"/>
    </source>
</evidence>
<dbReference type="AlphaFoldDB" id="D4GKH4"/>
<name>D4GKH4_PANAM</name>
<dbReference type="InterPro" id="IPR036665">
    <property type="entry name" value="PTS_IIA_glucitol/sorbitol_sf"/>
</dbReference>
<accession>D4GKH4</accession>
<reference evidence="2 3" key="1">
    <citation type="journal article" date="2010" name="J. Bacteriol.">
        <title>Genome sequence of Pantoea ananatis LMG20103, the causative agent of Eucalyptus blight and dieback.</title>
        <authorList>
            <person name="De Maayer P."/>
            <person name="Chan W.Y."/>
            <person name="Venter S.N."/>
            <person name="Toth I.K."/>
            <person name="Birch P.R."/>
            <person name="Joubert F."/>
            <person name="Coutinho T.A."/>
        </authorList>
    </citation>
    <scope>NUCLEOTIDE SEQUENCE [LARGE SCALE GENOMIC DNA]</scope>
    <source>
        <strain evidence="2 3">LMG 20103</strain>
    </source>
</reference>
<dbReference type="GO" id="GO:0016301">
    <property type="term" value="F:kinase activity"/>
    <property type="evidence" value="ECO:0007669"/>
    <property type="project" value="TreeGrafter"/>
</dbReference>
<sequence length="138" mass="15209">MPGQSLPLFITKRPFWRKVMTHFETEIIKVGINAHDALLENMMILFREGAPADIQDYCFIHQHGTLTGHPVTGSTLQLGERCYAVTAIGEVAIENLRELGHITVVFDGQPTAQLPGSIHVSGKAPDRITTETSVKLFA</sequence>
<dbReference type="GO" id="GO:0009401">
    <property type="term" value="P:phosphoenolpyruvate-dependent sugar phosphotransferase system"/>
    <property type="evidence" value="ECO:0007669"/>
    <property type="project" value="InterPro"/>
</dbReference>
<proteinExistence type="predicted"/>